<dbReference type="PROSITE" id="PS00018">
    <property type="entry name" value="EF_HAND_1"/>
    <property type="match status" value="1"/>
</dbReference>
<dbReference type="PANTHER" id="PTHR34524:SF3">
    <property type="entry name" value="CALCYPHOSIN-2"/>
    <property type="match status" value="1"/>
</dbReference>
<keyword evidence="3" id="KW-0106">Calcium</keyword>
<dbReference type="GO" id="GO:0005509">
    <property type="term" value="F:calcium ion binding"/>
    <property type="evidence" value="ECO:0007669"/>
    <property type="project" value="InterPro"/>
</dbReference>
<accession>A0AAD1RX48</accession>
<feature type="compositionally biased region" description="Polar residues" evidence="4">
    <location>
        <begin position="45"/>
        <end position="65"/>
    </location>
</feature>
<dbReference type="Gene3D" id="1.10.238.10">
    <property type="entry name" value="EF-hand"/>
    <property type="match status" value="2"/>
</dbReference>
<dbReference type="Proteomes" id="UP001295444">
    <property type="component" value="Chromosome 03"/>
</dbReference>
<dbReference type="InterPro" id="IPR018247">
    <property type="entry name" value="EF_Hand_1_Ca_BS"/>
</dbReference>
<keyword evidence="2" id="KW-0677">Repeat</keyword>
<evidence type="ECO:0000259" key="5">
    <source>
        <dbReference type="PROSITE" id="PS50222"/>
    </source>
</evidence>
<dbReference type="InterPro" id="IPR002048">
    <property type="entry name" value="EF_hand_dom"/>
</dbReference>
<sequence>MDSQNCQPIRSRDFAFQRGMQTLPPVAENSIMNLQIKGIAATPRGHTQQSSSNPATKGWRQQSRSAEPRPDEVPYLDLGKLGDSDDEETYNPLSKGYPRLGPPDSSSTVSWGSPLHTPYAQHFQKPQAVQKPNAVRAELRLGVMKTVPENLPPPSDKFKLKYQQYEEEMKQNYKQNTMRSAERNKPETQRSARHHTNRQEVQKKDHKSEEGFAERTPLDEKAQLQQCYTSKPYTAQHSLRKLDAEDLAAERKKQAVVEQVMIDHLSRAVISDPEQNKSPSVFVNPQQDLSSAPLRFRKRTLHETKIKTSSSFTENMLSNKMRFDARIICRNGRDACRELIGFFFAHDKSITIYEYRQFGKNRTNALPFIQKGIYSHESGVKKGKLYQLHDFYVGANLTFLTKEHQSLAESLKQSPLVTIRVTSIDEDAMNSLRFICEEDKAYFGVHWNDDSGILSAIQDVMKEKLKNRGVRTITGLGKYFRQLDKKDCGFLSKTEIKQALKTFHLDVSENVFESFWHMFDEANEEKMDYMLFIRAVVGEMNEYRKSFVRKAFMKLDPNKSGIVSMVELRKFYCSKKHPQVLAGISSEDEIKSAFLETMIEACRDPNDVMYCEFEDYYEGLSLGILSDEDFVNILRNSWGI</sequence>
<feature type="compositionally biased region" description="Basic and acidic residues" evidence="4">
    <location>
        <begin position="180"/>
        <end position="190"/>
    </location>
</feature>
<reference evidence="6" key="1">
    <citation type="submission" date="2022-03" db="EMBL/GenBank/DDBJ databases">
        <authorList>
            <person name="Alioto T."/>
            <person name="Alioto T."/>
            <person name="Gomez Garrido J."/>
        </authorList>
    </citation>
    <scope>NUCLEOTIDE SEQUENCE</scope>
</reference>
<keyword evidence="7" id="KW-1185">Reference proteome</keyword>
<dbReference type="PROSITE" id="PS50222">
    <property type="entry name" value="EF_HAND_2"/>
    <property type="match status" value="2"/>
</dbReference>
<feature type="region of interest" description="Disordered" evidence="4">
    <location>
        <begin position="164"/>
        <end position="221"/>
    </location>
</feature>
<dbReference type="EMBL" id="OW240914">
    <property type="protein sequence ID" value="CAH2277915.1"/>
    <property type="molecule type" value="Genomic_DNA"/>
</dbReference>
<organism evidence="6 7">
    <name type="scientific">Pelobates cultripes</name>
    <name type="common">Western spadefoot toad</name>
    <dbReference type="NCBI Taxonomy" id="61616"/>
    <lineage>
        <taxon>Eukaryota</taxon>
        <taxon>Metazoa</taxon>
        <taxon>Chordata</taxon>
        <taxon>Craniata</taxon>
        <taxon>Vertebrata</taxon>
        <taxon>Euteleostomi</taxon>
        <taxon>Amphibia</taxon>
        <taxon>Batrachia</taxon>
        <taxon>Anura</taxon>
        <taxon>Pelobatoidea</taxon>
        <taxon>Pelobatidae</taxon>
        <taxon>Pelobates</taxon>
    </lineage>
</organism>
<feature type="domain" description="EF-hand" evidence="5">
    <location>
        <begin position="471"/>
        <end position="506"/>
    </location>
</feature>
<feature type="region of interest" description="Disordered" evidence="4">
    <location>
        <begin position="37"/>
        <end position="134"/>
    </location>
</feature>
<evidence type="ECO:0000256" key="4">
    <source>
        <dbReference type="SAM" id="MobiDB-lite"/>
    </source>
</evidence>
<evidence type="ECO:0000256" key="2">
    <source>
        <dbReference type="ARBA" id="ARBA00022737"/>
    </source>
</evidence>
<feature type="compositionally biased region" description="Basic and acidic residues" evidence="4">
    <location>
        <begin position="197"/>
        <end position="221"/>
    </location>
</feature>
<dbReference type="SUPFAM" id="SSF47473">
    <property type="entry name" value="EF-hand"/>
    <property type="match status" value="1"/>
</dbReference>
<evidence type="ECO:0000313" key="7">
    <source>
        <dbReference type="Proteomes" id="UP001295444"/>
    </source>
</evidence>
<gene>
    <name evidence="6" type="ORF">PECUL_23A002347</name>
</gene>
<keyword evidence="1" id="KW-0479">Metal-binding</keyword>
<protein>
    <submittedName>
        <fullName evidence="6">Calcyphosin-2 isoform X1</fullName>
    </submittedName>
</protein>
<evidence type="ECO:0000256" key="1">
    <source>
        <dbReference type="ARBA" id="ARBA00022723"/>
    </source>
</evidence>
<dbReference type="PANTHER" id="PTHR34524">
    <property type="entry name" value="CALCYPHOSIN"/>
    <property type="match status" value="1"/>
</dbReference>
<feature type="domain" description="EF-hand" evidence="5">
    <location>
        <begin position="543"/>
        <end position="578"/>
    </location>
</feature>
<dbReference type="InterPro" id="IPR011992">
    <property type="entry name" value="EF-hand-dom_pair"/>
</dbReference>
<name>A0AAD1RX48_PELCU</name>
<dbReference type="AlphaFoldDB" id="A0AAD1RX48"/>
<dbReference type="InterPro" id="IPR051581">
    <property type="entry name" value="Ca-bind"/>
</dbReference>
<proteinExistence type="predicted"/>
<evidence type="ECO:0000256" key="3">
    <source>
        <dbReference type="ARBA" id="ARBA00022837"/>
    </source>
</evidence>
<evidence type="ECO:0000313" key="6">
    <source>
        <dbReference type="EMBL" id="CAH2277915.1"/>
    </source>
</evidence>